<keyword evidence="1" id="KW-0732">Signal</keyword>
<comment type="caution">
    <text evidence="2">The sequence shown here is derived from an EMBL/GenBank/DDBJ whole genome shotgun (WGS) entry which is preliminary data.</text>
</comment>
<dbReference type="AlphaFoldDB" id="A0A419SH17"/>
<evidence type="ECO:0000313" key="3">
    <source>
        <dbReference type="Proteomes" id="UP000284219"/>
    </source>
</evidence>
<protein>
    <recommendedName>
        <fullName evidence="4">TATA-box binding</fullName>
    </recommendedName>
</protein>
<accession>A0A419SH17</accession>
<dbReference type="EMBL" id="MCHY01000009">
    <property type="protein sequence ID" value="RKD23084.1"/>
    <property type="molecule type" value="Genomic_DNA"/>
</dbReference>
<dbReference type="InterPro" id="IPR014794">
    <property type="entry name" value="DUF1779"/>
</dbReference>
<proteinExistence type="predicted"/>
<evidence type="ECO:0008006" key="4">
    <source>
        <dbReference type="Google" id="ProtNLM"/>
    </source>
</evidence>
<evidence type="ECO:0000256" key="1">
    <source>
        <dbReference type="SAM" id="SignalP"/>
    </source>
</evidence>
<dbReference type="InterPro" id="IPR036209">
    <property type="entry name" value="YwmB-like_sf"/>
</dbReference>
<reference evidence="2 3" key="1">
    <citation type="submission" date="2016-08" db="EMBL/GenBank/DDBJ databases">
        <title>Novel Firmicute Genomes.</title>
        <authorList>
            <person name="Poppleton D.I."/>
            <person name="Gribaldo S."/>
        </authorList>
    </citation>
    <scope>NUCLEOTIDE SEQUENCE [LARGE SCALE GENOMIC DNA]</scope>
    <source>
        <strain evidence="2 3">RAOx-1</strain>
    </source>
</reference>
<gene>
    <name evidence="2" type="ORF">BEP19_12730</name>
</gene>
<dbReference type="Proteomes" id="UP000284219">
    <property type="component" value="Unassembled WGS sequence"/>
</dbReference>
<dbReference type="Pfam" id="PF08680">
    <property type="entry name" value="DUF1779"/>
    <property type="match status" value="1"/>
</dbReference>
<keyword evidence="3" id="KW-1185">Reference proteome</keyword>
<name>A0A419SH17_9BACL</name>
<sequence>MKKYRGIQFLLCSVMMVFGLTVFAEQQQEKQDPAAAMRDVDKLVDIMEQTGIELEHIQLHDGIAHQTFEQWEEAQAFATRIGQAMGLALIEQPSPADIPNAPTSTAFHFEEQTQQQHQDEHTANKTARTMLRVIATPQEAGWDTYLTINIQFDATNDRDQTMQQLEIVFKALENEQIVPQFDTCTQGIINDKLTDDIQIKKLNKLLDLLGAQVVEKVEDPTVKSLSAYSPDFPFYIWTNGKKMNLQAATHVDHLNSQTRITVGTPIITIEY</sequence>
<feature type="signal peptide" evidence="1">
    <location>
        <begin position="1"/>
        <end position="24"/>
    </location>
</feature>
<evidence type="ECO:0000313" key="2">
    <source>
        <dbReference type="EMBL" id="RKD23084.1"/>
    </source>
</evidence>
<dbReference type="RefSeq" id="WP_120190573.1">
    <property type="nucleotide sequence ID" value="NZ_MCHY01000009.1"/>
</dbReference>
<dbReference type="Gene3D" id="3.30.360.40">
    <property type="entry name" value="YwmB-like"/>
    <property type="match status" value="1"/>
</dbReference>
<organism evidence="2 3">
    <name type="scientific">Ammoniphilus oxalaticus</name>
    <dbReference type="NCBI Taxonomy" id="66863"/>
    <lineage>
        <taxon>Bacteria</taxon>
        <taxon>Bacillati</taxon>
        <taxon>Bacillota</taxon>
        <taxon>Bacilli</taxon>
        <taxon>Bacillales</taxon>
        <taxon>Paenibacillaceae</taxon>
        <taxon>Aneurinibacillus group</taxon>
        <taxon>Ammoniphilus</taxon>
    </lineage>
</organism>
<dbReference type="OrthoDB" id="2374820at2"/>
<feature type="chain" id="PRO_5019521693" description="TATA-box binding" evidence="1">
    <location>
        <begin position="25"/>
        <end position="271"/>
    </location>
</feature>
<dbReference type="SUPFAM" id="SSF143842">
    <property type="entry name" value="YwmB-like"/>
    <property type="match status" value="1"/>
</dbReference>